<gene>
    <name evidence="3" type="ORF">H0A74_01825</name>
</gene>
<dbReference type="GO" id="GO:0030170">
    <property type="term" value="F:pyridoxal phosphate binding"/>
    <property type="evidence" value="ECO:0007669"/>
    <property type="project" value="InterPro"/>
</dbReference>
<dbReference type="AlphaFoldDB" id="A0A853G836"/>
<dbReference type="InterPro" id="IPR036052">
    <property type="entry name" value="TrpB-like_PALP_sf"/>
</dbReference>
<evidence type="ECO:0000256" key="1">
    <source>
        <dbReference type="ARBA" id="ARBA00001933"/>
    </source>
</evidence>
<keyword evidence="2" id="KW-0663">Pyridoxal phosphate</keyword>
<evidence type="ECO:0000313" key="3">
    <source>
        <dbReference type="EMBL" id="NYT52307.1"/>
    </source>
</evidence>
<dbReference type="Proteomes" id="UP000525329">
    <property type="component" value="Unassembled WGS sequence"/>
</dbReference>
<dbReference type="PROSITE" id="PS00165">
    <property type="entry name" value="DEHYDRATASE_SER_THR"/>
    <property type="match status" value="1"/>
</dbReference>
<evidence type="ECO:0008006" key="5">
    <source>
        <dbReference type="Google" id="ProtNLM"/>
    </source>
</evidence>
<dbReference type="InterPro" id="IPR000634">
    <property type="entry name" value="Ser/Thr_deHydtase_PyrdxlP-BS"/>
</dbReference>
<dbReference type="EMBL" id="JACCHU010000001">
    <property type="protein sequence ID" value="NYT52307.1"/>
    <property type="molecule type" value="Genomic_DNA"/>
</dbReference>
<proteinExistence type="predicted"/>
<dbReference type="GO" id="GO:0006520">
    <property type="term" value="P:amino acid metabolic process"/>
    <property type="evidence" value="ECO:0007669"/>
    <property type="project" value="InterPro"/>
</dbReference>
<dbReference type="SUPFAM" id="SSF53686">
    <property type="entry name" value="Tryptophan synthase beta subunit-like PLP-dependent enzymes"/>
    <property type="match status" value="1"/>
</dbReference>
<comment type="cofactor">
    <cofactor evidence="1">
        <name>pyridoxal 5'-phosphate</name>
        <dbReference type="ChEBI" id="CHEBI:597326"/>
    </cofactor>
</comment>
<organism evidence="3 4">
    <name type="scientific">Candidatus Vesicomyosocius endoextente</name>
    <dbReference type="NCBI Taxonomy" id="2738853"/>
    <lineage>
        <taxon>Bacteria</taxon>
        <taxon>Pseudomonadati</taxon>
        <taxon>Pseudomonadota</taxon>
        <taxon>Gammaproteobacteria</taxon>
        <taxon>Candidatus Pseudothioglobaceae</taxon>
        <taxon>Candidatus Vesicomyidisocius</taxon>
    </lineage>
</organism>
<evidence type="ECO:0000256" key="2">
    <source>
        <dbReference type="ARBA" id="ARBA00022898"/>
    </source>
</evidence>
<evidence type="ECO:0000313" key="4">
    <source>
        <dbReference type="Proteomes" id="UP000525329"/>
    </source>
</evidence>
<dbReference type="Gene3D" id="3.40.50.1100">
    <property type="match status" value="2"/>
</dbReference>
<name>A0A853G836_9GAMM</name>
<protein>
    <recommendedName>
        <fullName evidence="5">Threonine ammonia-lyase</fullName>
    </recommendedName>
</protein>
<accession>A0A853G836</accession>
<reference evidence="3 4" key="1">
    <citation type="submission" date="2020-05" db="EMBL/GenBank/DDBJ databases">
        <title>Horizontal transmission and recombination maintain forever young bacterial symbiont genomes.</title>
        <authorList>
            <person name="Russell S.L."/>
            <person name="Pepper-Tunick E."/>
            <person name="Svedberg J."/>
            <person name="Byrne A."/>
            <person name="Ruelas Castillo J."/>
            <person name="Vollmers C."/>
            <person name="Beinart R.A."/>
            <person name="Corbett-Detig R."/>
        </authorList>
    </citation>
    <scope>NUCLEOTIDE SEQUENCE [LARGE SCALE GENOMIC DNA]</scope>
    <source>
        <strain evidence="3">Monterey_2004</strain>
    </source>
</reference>
<comment type="caution">
    <text evidence="3">The sequence shown here is derived from an EMBL/GenBank/DDBJ whole genome shotgun (WGS) entry which is preliminary data.</text>
</comment>
<sequence length="59" mass="7081">MQNIVSRIKRDVVNEFVRKTQLEFASQISIHLDNKIYLKREDLTPVHSFKLRGAYHKIR</sequence>